<proteinExistence type="predicted"/>
<dbReference type="EMBL" id="JAHRIN010024973">
    <property type="protein sequence ID" value="MEQ2199234.1"/>
    <property type="molecule type" value="Genomic_DNA"/>
</dbReference>
<dbReference type="Proteomes" id="UP001434883">
    <property type="component" value="Unassembled WGS sequence"/>
</dbReference>
<evidence type="ECO:0000256" key="1">
    <source>
        <dbReference type="SAM" id="MobiDB-lite"/>
    </source>
</evidence>
<evidence type="ECO:0000313" key="2">
    <source>
        <dbReference type="EMBL" id="MEQ2199234.1"/>
    </source>
</evidence>
<gene>
    <name evidence="2" type="ORF">XENOCAPTIV_028988</name>
</gene>
<protein>
    <submittedName>
        <fullName evidence="2">Uncharacterized protein</fullName>
    </submittedName>
</protein>
<evidence type="ECO:0000313" key="3">
    <source>
        <dbReference type="Proteomes" id="UP001434883"/>
    </source>
</evidence>
<reference evidence="2 3" key="1">
    <citation type="submission" date="2021-06" db="EMBL/GenBank/DDBJ databases">
        <authorList>
            <person name="Palmer J.M."/>
        </authorList>
    </citation>
    <scope>NUCLEOTIDE SEQUENCE [LARGE SCALE GENOMIC DNA]</scope>
    <source>
        <strain evidence="2 3">XC_2019</strain>
        <tissue evidence="2">Muscle</tissue>
    </source>
</reference>
<comment type="caution">
    <text evidence="2">The sequence shown here is derived from an EMBL/GenBank/DDBJ whole genome shotgun (WGS) entry which is preliminary data.</text>
</comment>
<keyword evidence="3" id="KW-1185">Reference proteome</keyword>
<feature type="region of interest" description="Disordered" evidence="1">
    <location>
        <begin position="55"/>
        <end position="76"/>
    </location>
</feature>
<organism evidence="2 3">
    <name type="scientific">Xenoophorus captivus</name>
    <dbReference type="NCBI Taxonomy" id="1517983"/>
    <lineage>
        <taxon>Eukaryota</taxon>
        <taxon>Metazoa</taxon>
        <taxon>Chordata</taxon>
        <taxon>Craniata</taxon>
        <taxon>Vertebrata</taxon>
        <taxon>Euteleostomi</taxon>
        <taxon>Actinopterygii</taxon>
        <taxon>Neopterygii</taxon>
        <taxon>Teleostei</taxon>
        <taxon>Neoteleostei</taxon>
        <taxon>Acanthomorphata</taxon>
        <taxon>Ovalentaria</taxon>
        <taxon>Atherinomorphae</taxon>
        <taxon>Cyprinodontiformes</taxon>
        <taxon>Goodeidae</taxon>
        <taxon>Xenoophorus</taxon>
    </lineage>
</organism>
<feature type="non-terminal residue" evidence="2">
    <location>
        <position position="1"/>
    </location>
</feature>
<sequence length="76" mass="8424">ITVYPTRAPTPWCSPLHAPTLGATNRSSTAFIPEVALFSRTRICRTLAELYQSTRQPDGTDSDAFRGRRICNTPQS</sequence>
<name>A0ABV0QTS1_9TELE</name>
<accession>A0ABV0QTS1</accession>